<keyword evidence="3" id="KW-1185">Reference proteome</keyword>
<dbReference type="GeneID" id="34564692"/>
<reference evidence="2 3" key="1">
    <citation type="submission" date="2016-09" db="EMBL/GenBank/DDBJ databases">
        <authorList>
            <person name="Capua I."/>
            <person name="De Benedictis P."/>
            <person name="Joannis T."/>
            <person name="Lombin L.H."/>
            <person name="Cattoli G."/>
        </authorList>
    </citation>
    <scope>NUCLEOTIDE SEQUENCE [LARGE SCALE GENOMIC DNA]</scope>
    <source>
        <strain evidence="2 3">IMI 309357</strain>
    </source>
</reference>
<feature type="region of interest" description="Disordered" evidence="1">
    <location>
        <begin position="1"/>
        <end position="29"/>
    </location>
</feature>
<dbReference type="Proteomes" id="UP000176998">
    <property type="component" value="Unassembled WGS sequence"/>
</dbReference>
<gene>
    <name evidence="2" type="ORF">CORC01_11559</name>
</gene>
<accession>A0A1G4AVF5</accession>
<protein>
    <submittedName>
        <fullName evidence="2">Uncharacterized protein</fullName>
    </submittedName>
</protein>
<evidence type="ECO:0000313" key="3">
    <source>
        <dbReference type="Proteomes" id="UP000176998"/>
    </source>
</evidence>
<dbReference type="EMBL" id="MJBS01000127">
    <property type="protein sequence ID" value="OHE93147.1"/>
    <property type="molecule type" value="Genomic_DNA"/>
</dbReference>
<feature type="compositionally biased region" description="Basic and acidic residues" evidence="1">
    <location>
        <begin position="19"/>
        <end position="29"/>
    </location>
</feature>
<organism evidence="2 3">
    <name type="scientific">Colletotrichum orchidophilum</name>
    <dbReference type="NCBI Taxonomy" id="1209926"/>
    <lineage>
        <taxon>Eukaryota</taxon>
        <taxon>Fungi</taxon>
        <taxon>Dikarya</taxon>
        <taxon>Ascomycota</taxon>
        <taxon>Pezizomycotina</taxon>
        <taxon>Sordariomycetes</taxon>
        <taxon>Hypocreomycetidae</taxon>
        <taxon>Glomerellales</taxon>
        <taxon>Glomerellaceae</taxon>
        <taxon>Colletotrichum</taxon>
    </lineage>
</organism>
<evidence type="ECO:0000256" key="1">
    <source>
        <dbReference type="SAM" id="MobiDB-lite"/>
    </source>
</evidence>
<sequence length="86" mass="9641">MPLVEIAQAKDSSSRHQKGPQDVKADALADHENRNLSMSPHEEWSEQGVDLRGVWGSRAARLYAFGFFESTGKKPGSHCARHRKPR</sequence>
<dbReference type="AlphaFoldDB" id="A0A1G4AVF5"/>
<evidence type="ECO:0000313" key="2">
    <source>
        <dbReference type="EMBL" id="OHE93147.1"/>
    </source>
</evidence>
<comment type="caution">
    <text evidence="2">The sequence shown here is derived from an EMBL/GenBank/DDBJ whole genome shotgun (WGS) entry which is preliminary data.</text>
</comment>
<dbReference type="RefSeq" id="XP_022470313.1">
    <property type="nucleotide sequence ID" value="XM_022623182.1"/>
</dbReference>
<proteinExistence type="predicted"/>
<name>A0A1G4AVF5_9PEZI</name>